<evidence type="ECO:0000256" key="1">
    <source>
        <dbReference type="SAM" id="Phobius"/>
    </source>
</evidence>
<name>A0AAD5Y647_9FUNG</name>
<proteinExistence type="predicted"/>
<evidence type="ECO:0000313" key="3">
    <source>
        <dbReference type="Proteomes" id="UP001210925"/>
    </source>
</evidence>
<evidence type="ECO:0000313" key="2">
    <source>
        <dbReference type="EMBL" id="KAJ3254445.1"/>
    </source>
</evidence>
<dbReference type="Proteomes" id="UP001210925">
    <property type="component" value="Unassembled WGS sequence"/>
</dbReference>
<organism evidence="2 3">
    <name type="scientific">Boothiomyces macroporosus</name>
    <dbReference type="NCBI Taxonomy" id="261099"/>
    <lineage>
        <taxon>Eukaryota</taxon>
        <taxon>Fungi</taxon>
        <taxon>Fungi incertae sedis</taxon>
        <taxon>Chytridiomycota</taxon>
        <taxon>Chytridiomycota incertae sedis</taxon>
        <taxon>Chytridiomycetes</taxon>
        <taxon>Rhizophydiales</taxon>
        <taxon>Terramycetaceae</taxon>
        <taxon>Boothiomyces</taxon>
    </lineage>
</organism>
<keyword evidence="3" id="KW-1185">Reference proteome</keyword>
<feature type="transmembrane region" description="Helical" evidence="1">
    <location>
        <begin position="33"/>
        <end position="55"/>
    </location>
</feature>
<feature type="transmembrane region" description="Helical" evidence="1">
    <location>
        <begin position="6"/>
        <end position="26"/>
    </location>
</feature>
<reference evidence="2" key="1">
    <citation type="submission" date="2020-05" db="EMBL/GenBank/DDBJ databases">
        <title>Phylogenomic resolution of chytrid fungi.</title>
        <authorList>
            <person name="Stajich J.E."/>
            <person name="Amses K."/>
            <person name="Simmons R."/>
            <person name="Seto K."/>
            <person name="Myers J."/>
            <person name="Bonds A."/>
            <person name="Quandt C.A."/>
            <person name="Barry K."/>
            <person name="Liu P."/>
            <person name="Grigoriev I."/>
            <person name="Longcore J.E."/>
            <person name="James T.Y."/>
        </authorList>
    </citation>
    <scope>NUCLEOTIDE SEQUENCE</scope>
    <source>
        <strain evidence="2">PLAUS21</strain>
    </source>
</reference>
<dbReference type="EMBL" id="JADGKB010000085">
    <property type="protein sequence ID" value="KAJ3254445.1"/>
    <property type="molecule type" value="Genomic_DNA"/>
</dbReference>
<dbReference type="AlphaFoldDB" id="A0AAD5Y647"/>
<keyword evidence="1" id="KW-0472">Membrane</keyword>
<sequence length="169" mass="18805">MQRWGTIGLMIVVFIIRFIRTILVYIQNSGSSVFPAAAVMQVITIFPIFVIRMIFDIASLVKLFQHFSSVTNQPANKLVAFYQLGYSLVVEVILTFFSIVVAVLESQNYTGDDVADMDWIMISWAIGALLEQSQILTKLFHDDGKVSGTKTNTAKKTIENTGKASSTDL</sequence>
<keyword evidence="1" id="KW-0812">Transmembrane</keyword>
<keyword evidence="1" id="KW-1133">Transmembrane helix</keyword>
<gene>
    <name evidence="2" type="ORF">HK103_007163</name>
</gene>
<feature type="transmembrane region" description="Helical" evidence="1">
    <location>
        <begin position="84"/>
        <end position="104"/>
    </location>
</feature>
<protein>
    <submittedName>
        <fullName evidence="2">Uncharacterized protein</fullName>
    </submittedName>
</protein>
<comment type="caution">
    <text evidence="2">The sequence shown here is derived from an EMBL/GenBank/DDBJ whole genome shotgun (WGS) entry which is preliminary data.</text>
</comment>
<accession>A0AAD5Y647</accession>